<dbReference type="PIRSF" id="PIRSF017184">
    <property type="entry name" value="Nnr"/>
    <property type="match status" value="1"/>
</dbReference>
<name>A0AAU7DSD5_9MICO</name>
<evidence type="ECO:0000256" key="15">
    <source>
        <dbReference type="ARBA" id="ARBA00048238"/>
    </source>
</evidence>
<comment type="cofactor">
    <cofactor evidence="18 19">
        <name>K(+)</name>
        <dbReference type="ChEBI" id="CHEBI:29103"/>
    </cofactor>
    <text evidence="18 19">Binds 1 potassium ion per subunit.</text>
</comment>
<keyword evidence="12 17" id="KW-0456">Lyase</keyword>
<feature type="binding site" evidence="18">
    <location>
        <begin position="59"/>
        <end position="63"/>
    </location>
    <ligand>
        <name>(6S)-NADPHX</name>
        <dbReference type="ChEBI" id="CHEBI:64076"/>
    </ligand>
</feature>
<reference evidence="22" key="1">
    <citation type="submission" date="2024-02" db="EMBL/GenBank/DDBJ databases">
        <title>Tomenella chthoni gen. nov. sp. nov., a member of the family Jonesiaceae isolated from bat guano.</title>
        <authorList>
            <person name="Miller S.L."/>
            <person name="King J."/>
            <person name="Sankaranarayanan K."/>
            <person name="Lawson P.A."/>
        </authorList>
    </citation>
    <scope>NUCLEOTIDE SEQUENCE</scope>
    <source>
        <strain evidence="22">BS-20</strain>
    </source>
</reference>
<dbReference type="AlphaFoldDB" id="A0AAU7DSD5"/>
<evidence type="ECO:0000256" key="7">
    <source>
        <dbReference type="ARBA" id="ARBA00022840"/>
    </source>
</evidence>
<evidence type="ECO:0000256" key="4">
    <source>
        <dbReference type="ARBA" id="ARBA00009524"/>
    </source>
</evidence>
<feature type="binding site" evidence="17">
    <location>
        <position position="471"/>
    </location>
    <ligand>
        <name>(6S)-NADPHX</name>
        <dbReference type="ChEBI" id="CHEBI:64076"/>
    </ligand>
</feature>
<evidence type="ECO:0000313" key="22">
    <source>
        <dbReference type="EMBL" id="XBH20609.1"/>
    </source>
</evidence>
<comment type="cofactor">
    <cofactor evidence="17">
        <name>Mg(2+)</name>
        <dbReference type="ChEBI" id="CHEBI:18420"/>
    </cofactor>
</comment>
<dbReference type="InterPro" id="IPR000631">
    <property type="entry name" value="CARKD"/>
</dbReference>
<feature type="binding site" evidence="17">
    <location>
        <position position="280"/>
    </location>
    <ligand>
        <name>(6S)-NADPHX</name>
        <dbReference type="ChEBI" id="CHEBI:64076"/>
    </ligand>
</feature>
<keyword evidence="11 18" id="KW-0413">Isomerase</keyword>
<dbReference type="SUPFAM" id="SSF53613">
    <property type="entry name" value="Ribokinase-like"/>
    <property type="match status" value="1"/>
</dbReference>
<evidence type="ECO:0000256" key="13">
    <source>
        <dbReference type="ARBA" id="ARBA00023268"/>
    </source>
</evidence>
<dbReference type="GO" id="GO:0005524">
    <property type="term" value="F:ATP binding"/>
    <property type="evidence" value="ECO:0007669"/>
    <property type="project" value="UniProtKB-UniRule"/>
</dbReference>
<gene>
    <name evidence="18" type="primary">nnrE</name>
    <name evidence="17" type="synonym">nnrD</name>
    <name evidence="22" type="ORF">V5R04_10220</name>
</gene>
<comment type="function">
    <text evidence="17">Catalyzes the dehydration of the S-form of NAD(P)HX at the expense of ADP, which is converted to AMP. Together with NAD(P)HX epimerase, which catalyzes the epimerization of the S- and R-forms, the enzyme allows the repair of both epimers of NAD(P)HX, a damaged form of NAD(P)H that is a result of enzymatic or heat-dependent hydration.</text>
</comment>
<dbReference type="PANTHER" id="PTHR12592">
    <property type="entry name" value="ATP-DEPENDENT (S)-NAD(P)H-HYDRATE DEHYDRATASE FAMILY MEMBER"/>
    <property type="match status" value="1"/>
</dbReference>
<feature type="binding site" evidence="17">
    <location>
        <position position="470"/>
    </location>
    <ligand>
        <name>AMP</name>
        <dbReference type="ChEBI" id="CHEBI:456215"/>
    </ligand>
</feature>
<dbReference type="EMBL" id="CP146203">
    <property type="protein sequence ID" value="XBH20609.1"/>
    <property type="molecule type" value="Genomic_DNA"/>
</dbReference>
<feature type="binding site" evidence="17">
    <location>
        <position position="343"/>
    </location>
    <ligand>
        <name>(6S)-NADPHX</name>
        <dbReference type="ChEBI" id="CHEBI:64076"/>
    </ligand>
</feature>
<evidence type="ECO:0000256" key="14">
    <source>
        <dbReference type="ARBA" id="ARBA00025153"/>
    </source>
</evidence>
<dbReference type="PROSITE" id="PS01050">
    <property type="entry name" value="YJEF_C_2"/>
    <property type="match status" value="1"/>
</dbReference>
<comment type="function">
    <text evidence="18">Catalyzes the epimerization of the S- and R-forms of NAD(P)HX, a damaged form of NAD(P)H that is a result of enzymatic or heat-dependent hydration. This is a prerequisite for the S-specific NAD(P)H-hydrate dehydratase to allow the repair of both epimers of NAD(P)HX.</text>
</comment>
<comment type="catalytic activity">
    <reaction evidence="16 17 19">
        <text>(6S)-NADPHX + ADP = AMP + phosphate + NADPH + H(+)</text>
        <dbReference type="Rhea" id="RHEA:32235"/>
        <dbReference type="ChEBI" id="CHEBI:15378"/>
        <dbReference type="ChEBI" id="CHEBI:43474"/>
        <dbReference type="ChEBI" id="CHEBI:57783"/>
        <dbReference type="ChEBI" id="CHEBI:64076"/>
        <dbReference type="ChEBI" id="CHEBI:456215"/>
        <dbReference type="ChEBI" id="CHEBI:456216"/>
        <dbReference type="EC" id="4.2.1.136"/>
    </reaction>
</comment>
<evidence type="ECO:0000256" key="17">
    <source>
        <dbReference type="HAMAP-Rule" id="MF_01965"/>
    </source>
</evidence>
<dbReference type="Pfam" id="PF03853">
    <property type="entry name" value="YjeF_N"/>
    <property type="match status" value="1"/>
</dbReference>
<keyword evidence="8 17" id="KW-0521">NADP</keyword>
<evidence type="ECO:0000256" key="2">
    <source>
        <dbReference type="ARBA" id="ARBA00000909"/>
    </source>
</evidence>
<dbReference type="PROSITE" id="PS51385">
    <property type="entry name" value="YJEF_N"/>
    <property type="match status" value="1"/>
</dbReference>
<organism evidence="22">
    <name type="scientific">Jonesiaceae bacterium BS-20</name>
    <dbReference type="NCBI Taxonomy" id="3120821"/>
    <lineage>
        <taxon>Bacteria</taxon>
        <taxon>Bacillati</taxon>
        <taxon>Actinomycetota</taxon>
        <taxon>Actinomycetes</taxon>
        <taxon>Micrococcales</taxon>
        <taxon>Jonesiaceae</taxon>
    </lineage>
</organism>
<dbReference type="Gene3D" id="3.40.1190.20">
    <property type="match status" value="1"/>
</dbReference>
<comment type="similarity">
    <text evidence="3 19">In the N-terminal section; belongs to the NnrE/AIBP family.</text>
</comment>
<comment type="similarity">
    <text evidence="4 19">In the C-terminal section; belongs to the NnrD/CARKD family.</text>
</comment>
<comment type="catalytic activity">
    <reaction evidence="2 18 19">
        <text>(6R)-NADPHX = (6S)-NADPHX</text>
        <dbReference type="Rhea" id="RHEA:32227"/>
        <dbReference type="ChEBI" id="CHEBI:64076"/>
        <dbReference type="ChEBI" id="CHEBI:64077"/>
        <dbReference type="EC" id="5.1.99.6"/>
    </reaction>
</comment>
<dbReference type="InterPro" id="IPR029056">
    <property type="entry name" value="Ribokinase-like"/>
</dbReference>
<feature type="binding site" evidence="18">
    <location>
        <position position="180"/>
    </location>
    <ligand>
        <name>K(+)</name>
        <dbReference type="ChEBI" id="CHEBI:29103"/>
    </ligand>
</feature>
<comment type="similarity">
    <text evidence="17">Belongs to the NnrD/CARKD family.</text>
</comment>
<dbReference type="GO" id="GO:0046872">
    <property type="term" value="F:metal ion binding"/>
    <property type="evidence" value="ECO:0007669"/>
    <property type="project" value="UniProtKB-UniRule"/>
</dbReference>
<dbReference type="PROSITE" id="PS51383">
    <property type="entry name" value="YJEF_C_3"/>
    <property type="match status" value="1"/>
</dbReference>
<evidence type="ECO:0000256" key="1">
    <source>
        <dbReference type="ARBA" id="ARBA00000013"/>
    </source>
</evidence>
<feature type="binding site" evidence="17">
    <location>
        <begin position="442"/>
        <end position="446"/>
    </location>
    <ligand>
        <name>AMP</name>
        <dbReference type="ChEBI" id="CHEBI:456215"/>
    </ligand>
</feature>
<dbReference type="InterPro" id="IPR030677">
    <property type="entry name" value="Nnr"/>
</dbReference>
<feature type="binding site" evidence="18">
    <location>
        <position position="60"/>
    </location>
    <ligand>
        <name>K(+)</name>
        <dbReference type="ChEBI" id="CHEBI:29103"/>
    </ligand>
</feature>
<feature type="binding site" evidence="18">
    <location>
        <begin position="135"/>
        <end position="141"/>
    </location>
    <ligand>
        <name>(6S)-NADPHX</name>
        <dbReference type="ChEBI" id="CHEBI:64076"/>
    </ligand>
</feature>
<dbReference type="CDD" id="cd01171">
    <property type="entry name" value="YXKO-related"/>
    <property type="match status" value="1"/>
</dbReference>
<feature type="domain" description="YjeF C-terminal" evidence="20">
    <location>
        <begin position="245"/>
        <end position="553"/>
    </location>
</feature>
<dbReference type="GO" id="GO:0110051">
    <property type="term" value="P:metabolite repair"/>
    <property type="evidence" value="ECO:0007669"/>
    <property type="project" value="TreeGrafter"/>
</dbReference>
<keyword evidence="6 17" id="KW-0547">Nucleotide-binding</keyword>
<dbReference type="PANTHER" id="PTHR12592:SF0">
    <property type="entry name" value="ATP-DEPENDENT (S)-NAD(P)H-HYDRATE DEHYDRATASE"/>
    <property type="match status" value="1"/>
</dbReference>
<sequence>MKIGYAGSHIQLAEQPLLARGEPLMDRAAFGLAQHCLGLLRLRGNVAGAQIVMLVGPGNNGADALVAAAQLAKRPVAITVYLTQDPALRSATQRAALSRLSHTQVNLVELADTNDLGAVARSLATVDLLLDALLGIGASGPVRGLPGALLRSVNLELGGVSGAVAKDRKPPVRVAVDIPTGVDSATGAITDHDAAFWADHTVTFGGYKTGTLVGPGALASGALHLVDIGLPIATTQDQIHVLEYGDLAGLGIVGMPALAAHKFTAGVLGQITGSTRYPGAGVLTAGAALASGIGLLRCVGSHDLVTEIRSSHPEIVGHPGPGVTQDEPSAKAIRVNAWVWGSGVAGGSGQETRIARASENLDQLASDLDPIPLVVDAGGLTLLATKVIRPTPFMVLTPHAGELAALLTTMTGRKVTRPEVEAEPLRYARQAQRLTGTVVVLKGPVTIIAGPHATFAQRDGTARMATAGSGDVLAGLLGSLLAQHYDRIRDITSIAAAAVLIHGVAGRVAAGEVRRGNTETDHEGAESWVPTGVSRPISATLMIQSLPVILRTTAATLGKITP</sequence>
<evidence type="ECO:0000256" key="3">
    <source>
        <dbReference type="ARBA" id="ARBA00006001"/>
    </source>
</evidence>
<comment type="catalytic activity">
    <reaction evidence="1 18 19">
        <text>(6R)-NADHX = (6S)-NADHX</text>
        <dbReference type="Rhea" id="RHEA:32215"/>
        <dbReference type="ChEBI" id="CHEBI:64074"/>
        <dbReference type="ChEBI" id="CHEBI:64075"/>
        <dbReference type="EC" id="5.1.99.6"/>
    </reaction>
</comment>
<comment type="catalytic activity">
    <reaction evidence="15 17 19">
        <text>(6S)-NADHX + ADP = AMP + phosphate + NADH + H(+)</text>
        <dbReference type="Rhea" id="RHEA:32223"/>
        <dbReference type="ChEBI" id="CHEBI:15378"/>
        <dbReference type="ChEBI" id="CHEBI:43474"/>
        <dbReference type="ChEBI" id="CHEBI:57945"/>
        <dbReference type="ChEBI" id="CHEBI:64074"/>
        <dbReference type="ChEBI" id="CHEBI:456215"/>
        <dbReference type="ChEBI" id="CHEBI:456216"/>
        <dbReference type="EC" id="4.2.1.136"/>
    </reaction>
</comment>
<accession>A0AAU7DSD5</accession>
<comment type="caution">
    <text evidence="18">Lacks conserved residue(s) required for the propagation of feature annotation.</text>
</comment>
<keyword evidence="9 18" id="KW-0630">Potassium</keyword>
<evidence type="ECO:0000256" key="9">
    <source>
        <dbReference type="ARBA" id="ARBA00022958"/>
    </source>
</evidence>
<feature type="binding site" evidence="18">
    <location>
        <position position="177"/>
    </location>
    <ligand>
        <name>(6S)-NADPHX</name>
        <dbReference type="ChEBI" id="CHEBI:64076"/>
    </ligand>
</feature>
<dbReference type="NCBIfam" id="TIGR00196">
    <property type="entry name" value="yjeF_cterm"/>
    <property type="match status" value="1"/>
</dbReference>
<comment type="subunit">
    <text evidence="17">Homotetramer.</text>
</comment>
<dbReference type="InterPro" id="IPR004443">
    <property type="entry name" value="YjeF_N_dom"/>
</dbReference>
<proteinExistence type="inferred from homology"/>
<feature type="binding site" evidence="17">
    <location>
        <position position="399"/>
    </location>
    <ligand>
        <name>(6S)-NADPHX</name>
        <dbReference type="ChEBI" id="CHEBI:64076"/>
    </ligand>
</feature>
<evidence type="ECO:0000256" key="11">
    <source>
        <dbReference type="ARBA" id="ARBA00023235"/>
    </source>
</evidence>
<comment type="function">
    <text evidence="14 19">Bifunctional enzyme that catalyzes the epimerization of the S- and R-forms of NAD(P)HX and the dehydration of the S-form of NAD(P)HX at the expense of ADP, which is converted to AMP. This allows the repair of both epimers of NAD(P)HX, a damaged form of NAD(P)H that is a result of enzymatic or heat-dependent hydration.</text>
</comment>
<dbReference type="GO" id="GO:0052856">
    <property type="term" value="F:NAD(P)HX epimerase activity"/>
    <property type="evidence" value="ECO:0007669"/>
    <property type="project" value="UniProtKB-UniRule"/>
</dbReference>
<evidence type="ECO:0000256" key="16">
    <source>
        <dbReference type="ARBA" id="ARBA00049209"/>
    </source>
</evidence>
<evidence type="ECO:0000256" key="6">
    <source>
        <dbReference type="ARBA" id="ARBA00022741"/>
    </source>
</evidence>
<dbReference type="InterPro" id="IPR017953">
    <property type="entry name" value="Carbohydrate_kinase_pred_CS"/>
</dbReference>
<dbReference type="HAMAP" id="MF_01966">
    <property type="entry name" value="NADHX_epimerase"/>
    <property type="match status" value="1"/>
</dbReference>
<dbReference type="Gene3D" id="3.40.50.10260">
    <property type="entry name" value="YjeF N-terminal domain"/>
    <property type="match status" value="1"/>
</dbReference>
<evidence type="ECO:0000256" key="8">
    <source>
        <dbReference type="ARBA" id="ARBA00022857"/>
    </source>
</evidence>
<evidence type="ECO:0000256" key="10">
    <source>
        <dbReference type="ARBA" id="ARBA00023027"/>
    </source>
</evidence>
<dbReference type="GO" id="GO:0046496">
    <property type="term" value="P:nicotinamide nucleotide metabolic process"/>
    <property type="evidence" value="ECO:0007669"/>
    <property type="project" value="UniProtKB-UniRule"/>
</dbReference>
<dbReference type="Pfam" id="PF01256">
    <property type="entry name" value="Carb_kinase"/>
    <property type="match status" value="1"/>
</dbReference>
<evidence type="ECO:0000256" key="5">
    <source>
        <dbReference type="ARBA" id="ARBA00022723"/>
    </source>
</evidence>
<evidence type="ECO:0000259" key="21">
    <source>
        <dbReference type="PROSITE" id="PS51385"/>
    </source>
</evidence>
<dbReference type="HAMAP" id="MF_01965">
    <property type="entry name" value="NADHX_dehydratase"/>
    <property type="match status" value="1"/>
</dbReference>
<feature type="binding site" evidence="18">
    <location>
        <position position="131"/>
    </location>
    <ligand>
        <name>K(+)</name>
        <dbReference type="ChEBI" id="CHEBI:29103"/>
    </ligand>
</feature>
<evidence type="ECO:0000259" key="20">
    <source>
        <dbReference type="PROSITE" id="PS51383"/>
    </source>
</evidence>
<dbReference type="SUPFAM" id="SSF64153">
    <property type="entry name" value="YjeF N-terminal domain-like"/>
    <property type="match status" value="1"/>
</dbReference>
<keyword evidence="10 17" id="KW-0520">NAD</keyword>
<feature type="domain" description="YjeF N-terminal" evidence="21">
    <location>
        <begin position="10"/>
        <end position="236"/>
    </location>
</feature>
<protein>
    <recommendedName>
        <fullName evidence="19">Bifunctional NAD(P)H-hydrate repair enzyme</fullName>
    </recommendedName>
    <alternativeName>
        <fullName evidence="19">Nicotinamide nucleotide repair protein</fullName>
    </alternativeName>
    <domain>
        <recommendedName>
            <fullName evidence="19">ADP-dependent (S)-NAD(P)H-hydrate dehydratase</fullName>
            <ecNumber evidence="19">4.2.1.136</ecNumber>
        </recommendedName>
        <alternativeName>
            <fullName evidence="19">ADP-dependent NAD(P)HX dehydratase</fullName>
        </alternativeName>
    </domain>
    <domain>
        <recommendedName>
            <fullName evidence="19">NAD(P)H-hydrate epimerase</fullName>
            <ecNumber evidence="19">5.1.99.6</ecNumber>
        </recommendedName>
    </domain>
</protein>
<keyword evidence="13" id="KW-0511">Multifunctional enzyme</keyword>
<evidence type="ECO:0000256" key="18">
    <source>
        <dbReference type="HAMAP-Rule" id="MF_01966"/>
    </source>
</evidence>
<dbReference type="GO" id="GO:0052855">
    <property type="term" value="F:ADP-dependent NAD(P)H-hydrate dehydratase activity"/>
    <property type="evidence" value="ECO:0007669"/>
    <property type="project" value="UniProtKB-UniRule"/>
</dbReference>
<dbReference type="EC" id="4.2.1.136" evidence="19"/>
<dbReference type="EC" id="5.1.99.6" evidence="19"/>
<evidence type="ECO:0000256" key="19">
    <source>
        <dbReference type="PIRNR" id="PIRNR017184"/>
    </source>
</evidence>
<keyword evidence="5 18" id="KW-0479">Metal-binding</keyword>
<dbReference type="InterPro" id="IPR036652">
    <property type="entry name" value="YjeF_N_dom_sf"/>
</dbReference>
<comment type="similarity">
    <text evidence="18">Belongs to the NnrE/AIBP family.</text>
</comment>
<keyword evidence="7 17" id="KW-0067">ATP-binding</keyword>
<evidence type="ECO:0000256" key="12">
    <source>
        <dbReference type="ARBA" id="ARBA00023239"/>
    </source>
</evidence>